<reference evidence="8 9" key="1">
    <citation type="submission" date="2019-06" db="EMBL/GenBank/DDBJ databases">
        <title>Draft genome of Aliikangiella marina GYP-15.</title>
        <authorList>
            <person name="Wang G."/>
        </authorList>
    </citation>
    <scope>NUCLEOTIDE SEQUENCE [LARGE SCALE GENOMIC DNA]</scope>
    <source>
        <strain evidence="8 9">GYP-15</strain>
    </source>
</reference>
<dbReference type="PROSITE" id="PS51160">
    <property type="entry name" value="ACYLPHOSPHATASE_3"/>
    <property type="match status" value="1"/>
</dbReference>
<keyword evidence="9" id="KW-1185">Reference proteome</keyword>
<organism evidence="8 9">
    <name type="scientific">Aliikangiella marina</name>
    <dbReference type="NCBI Taxonomy" id="1712262"/>
    <lineage>
        <taxon>Bacteria</taxon>
        <taxon>Pseudomonadati</taxon>
        <taxon>Pseudomonadota</taxon>
        <taxon>Gammaproteobacteria</taxon>
        <taxon>Oceanospirillales</taxon>
        <taxon>Pleioneaceae</taxon>
        <taxon>Aliikangiella</taxon>
    </lineage>
</organism>
<dbReference type="OrthoDB" id="5295388at2"/>
<evidence type="ECO:0000259" key="7">
    <source>
        <dbReference type="PROSITE" id="PS51160"/>
    </source>
</evidence>
<feature type="active site" evidence="5">
    <location>
        <position position="37"/>
    </location>
</feature>
<dbReference type="InterPro" id="IPR020456">
    <property type="entry name" value="Acylphosphatase"/>
</dbReference>
<dbReference type="InterPro" id="IPR017968">
    <property type="entry name" value="Acylphosphatase_CS"/>
</dbReference>
<evidence type="ECO:0000256" key="3">
    <source>
        <dbReference type="ARBA" id="ARBA00015991"/>
    </source>
</evidence>
<evidence type="ECO:0000313" key="9">
    <source>
        <dbReference type="Proteomes" id="UP000317839"/>
    </source>
</evidence>
<dbReference type="PANTHER" id="PTHR47268:SF4">
    <property type="entry name" value="ACYLPHOSPHATASE"/>
    <property type="match status" value="1"/>
</dbReference>
<dbReference type="GO" id="GO:0003998">
    <property type="term" value="F:acylphosphatase activity"/>
    <property type="evidence" value="ECO:0007669"/>
    <property type="project" value="UniProtKB-EC"/>
</dbReference>
<accession>A0A545TE41</accession>
<dbReference type="EC" id="3.6.1.7" evidence="2 5"/>
<proteinExistence type="inferred from homology"/>
<evidence type="ECO:0000313" key="8">
    <source>
        <dbReference type="EMBL" id="TQV75470.1"/>
    </source>
</evidence>
<dbReference type="InterPro" id="IPR036046">
    <property type="entry name" value="Acylphosphatase-like_dom_sf"/>
</dbReference>
<evidence type="ECO:0000256" key="5">
    <source>
        <dbReference type="PROSITE-ProRule" id="PRU00520"/>
    </source>
</evidence>
<dbReference type="PROSITE" id="PS00151">
    <property type="entry name" value="ACYLPHOSPHATASE_2"/>
    <property type="match status" value="1"/>
</dbReference>
<name>A0A545TE41_9GAMM</name>
<comment type="similarity">
    <text evidence="1 6">Belongs to the acylphosphatase family.</text>
</comment>
<dbReference type="PANTHER" id="PTHR47268">
    <property type="entry name" value="ACYLPHOSPHATASE"/>
    <property type="match status" value="1"/>
</dbReference>
<evidence type="ECO:0000256" key="6">
    <source>
        <dbReference type="RuleBase" id="RU004168"/>
    </source>
</evidence>
<dbReference type="Pfam" id="PF00708">
    <property type="entry name" value="Acylphosphatase"/>
    <property type="match status" value="1"/>
</dbReference>
<comment type="caution">
    <text evidence="8">The sequence shown here is derived from an EMBL/GenBank/DDBJ whole genome shotgun (WGS) entry which is preliminary data.</text>
</comment>
<dbReference type="AlphaFoldDB" id="A0A545TE41"/>
<sequence length="93" mass="10199">MIKTVHAFVSGKVQGVWYRDSTIAAAKRFGVQGWVRNLRDGRVELIAQGSSKDVDCLIQWCWQGSAASQVSDVEAAECAAQDLNEGFVRRPTA</sequence>
<dbReference type="EMBL" id="VIKR01000002">
    <property type="protein sequence ID" value="TQV75470.1"/>
    <property type="molecule type" value="Genomic_DNA"/>
</dbReference>
<dbReference type="Gene3D" id="3.30.70.100">
    <property type="match status" value="1"/>
</dbReference>
<feature type="domain" description="Acylphosphatase-like" evidence="7">
    <location>
        <begin position="4"/>
        <end position="91"/>
    </location>
</feature>
<dbReference type="Proteomes" id="UP000317839">
    <property type="component" value="Unassembled WGS sequence"/>
</dbReference>
<keyword evidence="5" id="KW-0378">Hydrolase</keyword>
<dbReference type="SUPFAM" id="SSF54975">
    <property type="entry name" value="Acylphosphatase/BLUF domain-like"/>
    <property type="match status" value="1"/>
</dbReference>
<gene>
    <name evidence="8" type="ORF">FLL45_11160</name>
</gene>
<evidence type="ECO:0000256" key="1">
    <source>
        <dbReference type="ARBA" id="ARBA00005614"/>
    </source>
</evidence>
<comment type="catalytic activity">
    <reaction evidence="4 5">
        <text>an acyl phosphate + H2O = a carboxylate + phosphate + H(+)</text>
        <dbReference type="Rhea" id="RHEA:14965"/>
        <dbReference type="ChEBI" id="CHEBI:15377"/>
        <dbReference type="ChEBI" id="CHEBI:15378"/>
        <dbReference type="ChEBI" id="CHEBI:29067"/>
        <dbReference type="ChEBI" id="CHEBI:43474"/>
        <dbReference type="ChEBI" id="CHEBI:59918"/>
        <dbReference type="EC" id="3.6.1.7"/>
    </reaction>
</comment>
<dbReference type="InterPro" id="IPR001792">
    <property type="entry name" value="Acylphosphatase-like_dom"/>
</dbReference>
<evidence type="ECO:0000256" key="4">
    <source>
        <dbReference type="ARBA" id="ARBA00047645"/>
    </source>
</evidence>
<feature type="active site" evidence="5">
    <location>
        <position position="19"/>
    </location>
</feature>
<protein>
    <recommendedName>
        <fullName evidence="3 5">acylphosphatase</fullName>
        <ecNumber evidence="2 5">3.6.1.7</ecNumber>
    </recommendedName>
</protein>
<dbReference type="PRINTS" id="PR00112">
    <property type="entry name" value="ACYLPHPHTASE"/>
</dbReference>
<dbReference type="RefSeq" id="WP_142942084.1">
    <property type="nucleotide sequence ID" value="NZ_VIKR01000002.1"/>
</dbReference>
<evidence type="ECO:0000256" key="2">
    <source>
        <dbReference type="ARBA" id="ARBA00012150"/>
    </source>
</evidence>